<proteinExistence type="predicted"/>
<gene>
    <name evidence="3" type="ORF">MM415A02406_0007</name>
    <name evidence="2" type="ORF">MM415B01152_0028</name>
</gene>
<organism evidence="3">
    <name type="scientific">viral metagenome</name>
    <dbReference type="NCBI Taxonomy" id="1070528"/>
    <lineage>
        <taxon>unclassified sequences</taxon>
        <taxon>metagenomes</taxon>
        <taxon>organismal metagenomes</taxon>
    </lineage>
</organism>
<protein>
    <submittedName>
        <fullName evidence="3">Uncharacterized protein</fullName>
    </submittedName>
</protein>
<dbReference type="AlphaFoldDB" id="A0A6M3JVH4"/>
<evidence type="ECO:0000256" key="1">
    <source>
        <dbReference type="SAM" id="MobiDB-lite"/>
    </source>
</evidence>
<reference evidence="3" key="1">
    <citation type="submission" date="2020-03" db="EMBL/GenBank/DDBJ databases">
        <title>The deep terrestrial virosphere.</title>
        <authorList>
            <person name="Holmfeldt K."/>
            <person name="Nilsson E."/>
            <person name="Simone D."/>
            <person name="Lopez-Fernandez M."/>
            <person name="Wu X."/>
            <person name="de Brujin I."/>
            <person name="Lundin D."/>
            <person name="Andersson A."/>
            <person name="Bertilsson S."/>
            <person name="Dopson M."/>
        </authorList>
    </citation>
    <scope>NUCLEOTIDE SEQUENCE</scope>
    <source>
        <strain evidence="3">MM415A02406</strain>
        <strain evidence="2">MM415B01152</strain>
    </source>
</reference>
<sequence>MAGKLEKCPGKTTRGRRCRNPAGYKTDHVGFGYCQDHEQKFGSTGMALQAVSDGYVTKNPNLFVQANKYAEDPDIFDVRRELGTLRALAEELLGQVGKDRADLDKISLLRGVIDTLSKAQERAIRILATKQFFMTFAQVERVIRDLSIIWNEEVDTLIAQNPDWEPTLRAFKTQCSRRVRDEMEVPQMPQTGEPEESK</sequence>
<accession>A0A6M3JVH4</accession>
<name>A0A6M3JVH4_9ZZZZ</name>
<dbReference type="EMBL" id="MT141401">
    <property type="protein sequence ID" value="QJA60248.1"/>
    <property type="molecule type" value="Genomic_DNA"/>
</dbReference>
<dbReference type="EMBL" id="MT142019">
    <property type="protein sequence ID" value="QJA73331.1"/>
    <property type="molecule type" value="Genomic_DNA"/>
</dbReference>
<evidence type="ECO:0000313" key="2">
    <source>
        <dbReference type="EMBL" id="QJA60248.1"/>
    </source>
</evidence>
<evidence type="ECO:0000313" key="3">
    <source>
        <dbReference type="EMBL" id="QJA73331.1"/>
    </source>
</evidence>
<feature type="region of interest" description="Disordered" evidence="1">
    <location>
        <begin position="179"/>
        <end position="198"/>
    </location>
</feature>